<dbReference type="OMA" id="DMCIFIQ"/>
<evidence type="ECO:0000256" key="10">
    <source>
        <dbReference type="ARBA" id="ARBA00038039"/>
    </source>
</evidence>
<evidence type="ECO:0000256" key="8">
    <source>
        <dbReference type="ARBA" id="ARBA00023180"/>
    </source>
</evidence>
<comment type="subcellular location">
    <subcellularLocation>
        <location evidence="1">Lysosome membrane</location>
        <topology evidence="1">Multi-pass membrane protein</topology>
    </subcellularLocation>
</comment>
<dbReference type="OrthoDB" id="8048523at2759"/>
<dbReference type="GO" id="GO:0015189">
    <property type="term" value="F:L-lysine transmembrane transporter activity"/>
    <property type="evidence" value="ECO:0007669"/>
    <property type="project" value="TreeGrafter"/>
</dbReference>
<evidence type="ECO:0000256" key="15">
    <source>
        <dbReference type="SAM" id="Phobius"/>
    </source>
</evidence>
<feature type="transmembrane region" description="Helical" evidence="15">
    <location>
        <begin position="133"/>
        <end position="155"/>
    </location>
</feature>
<dbReference type="PANTHER" id="PTHR16201">
    <property type="entry name" value="SEVEN TRANSMEMBRANE PROTEIN 1-RELATED"/>
    <property type="match status" value="1"/>
</dbReference>
<keyword evidence="8" id="KW-0325">Glycoprotein</keyword>
<dbReference type="InterPro" id="IPR006603">
    <property type="entry name" value="PQ-loop_rpt"/>
</dbReference>
<comment type="similarity">
    <text evidence="10">Belongs to the laat-1 family.</text>
</comment>
<keyword evidence="2" id="KW-0813">Transport</keyword>
<evidence type="ECO:0000313" key="16">
    <source>
        <dbReference type="Ensembl" id="ENSVKKP00000019220.1"/>
    </source>
</evidence>
<evidence type="ECO:0000256" key="3">
    <source>
        <dbReference type="ARBA" id="ARBA00022692"/>
    </source>
</evidence>
<reference evidence="16" key="2">
    <citation type="submission" date="2025-09" db="UniProtKB">
        <authorList>
            <consortium name="Ensembl"/>
        </authorList>
    </citation>
    <scope>IDENTIFICATION</scope>
</reference>
<dbReference type="InterPro" id="IPR051415">
    <property type="entry name" value="LAAT-1"/>
</dbReference>
<gene>
    <name evidence="16" type="primary">SLC66A1</name>
</gene>
<keyword evidence="9" id="KW-0458">Lysosome</keyword>
<keyword evidence="6 15" id="KW-1133">Transmembrane helix</keyword>
<dbReference type="FunFam" id="1.20.1280.290:FF:000013">
    <property type="entry name" value="lysosomal amino acid transporter 1 homolog"/>
    <property type="match status" value="1"/>
</dbReference>
<dbReference type="CTD" id="54896"/>
<dbReference type="Ensembl" id="ENSVKKT00000019694.1">
    <property type="protein sequence ID" value="ENSVKKP00000019220.1"/>
    <property type="gene ID" value="ENSVKKG00000013057.1"/>
</dbReference>
<keyword evidence="3 15" id="KW-0812">Transmembrane</keyword>
<feature type="transmembrane region" description="Helical" evidence="15">
    <location>
        <begin position="190"/>
        <end position="206"/>
    </location>
</feature>
<evidence type="ECO:0000256" key="14">
    <source>
        <dbReference type="ARBA" id="ARBA00081269"/>
    </source>
</evidence>
<feature type="transmembrane region" description="Helical" evidence="15">
    <location>
        <begin position="227"/>
        <end position="244"/>
    </location>
</feature>
<protein>
    <recommendedName>
        <fullName evidence="12">Lysosomal amino acid transporter 1 homolog</fullName>
    </recommendedName>
    <alternativeName>
        <fullName evidence="13">PQ-loop repeat-containing protein 2</fullName>
    </alternativeName>
    <alternativeName>
        <fullName evidence="14">Solute carrier family 66 member 1</fullName>
    </alternativeName>
</protein>
<keyword evidence="7 15" id="KW-0472">Membrane</keyword>
<keyword evidence="17" id="KW-1185">Reference proteome</keyword>
<dbReference type="Proteomes" id="UP000694545">
    <property type="component" value="Unplaced"/>
</dbReference>
<evidence type="ECO:0000256" key="6">
    <source>
        <dbReference type="ARBA" id="ARBA00022989"/>
    </source>
</evidence>
<evidence type="ECO:0000256" key="2">
    <source>
        <dbReference type="ARBA" id="ARBA00022448"/>
    </source>
</evidence>
<name>A0A8D2LAH4_VARKO</name>
<sequence>MVAPSHVLSSRSPNFSDCPNGSEWVKAVLHECAQDGWDMASVVLGLVSILCFAGASFPQFYLACKTGIMDQALSIYFLLGWLGGDSLNLIGSFLADQLPLQVYTAIYYVLADLLMITLYLYYKVKNRERRLSVSINASFVFVLVGTVSVTSFLVAPAARLSHEATVVKGRALLSLADSQPGWEPFSRKEIIGFVIGSVSALLYLLSRVPQIYTNFKRKSTTGISYSLFALVMLGNLLYGASVLLKNPEQGHTRGSYIIHHLPWLIGSLGVLSLDVLISFQFLAYRRKQTPALEERDPLLSRTEDPLVS</sequence>
<evidence type="ECO:0000256" key="12">
    <source>
        <dbReference type="ARBA" id="ARBA00068323"/>
    </source>
</evidence>
<dbReference type="GO" id="GO:0080144">
    <property type="term" value="P:intracellular amino acid homeostasis"/>
    <property type="evidence" value="ECO:0007669"/>
    <property type="project" value="UniProtKB-ARBA"/>
</dbReference>
<organism evidence="16 17">
    <name type="scientific">Varanus komodoensis</name>
    <name type="common">Komodo dragon</name>
    <dbReference type="NCBI Taxonomy" id="61221"/>
    <lineage>
        <taxon>Eukaryota</taxon>
        <taxon>Metazoa</taxon>
        <taxon>Chordata</taxon>
        <taxon>Craniata</taxon>
        <taxon>Vertebrata</taxon>
        <taxon>Euteleostomi</taxon>
        <taxon>Lepidosauria</taxon>
        <taxon>Squamata</taxon>
        <taxon>Bifurcata</taxon>
        <taxon>Unidentata</taxon>
        <taxon>Episquamata</taxon>
        <taxon>Toxicofera</taxon>
        <taxon>Anguimorpha</taxon>
        <taxon>Paleoanguimorpha</taxon>
        <taxon>Varanoidea</taxon>
        <taxon>Varanidae</taxon>
        <taxon>Varanus</taxon>
    </lineage>
</organism>
<feature type="transmembrane region" description="Helical" evidence="15">
    <location>
        <begin position="39"/>
        <end position="63"/>
    </location>
</feature>
<dbReference type="AlphaFoldDB" id="A0A8D2LAH4"/>
<comment type="function">
    <text evidence="11">Amino acid transporter that specifically mediates the pH-dependent export of the cationic amino acids arginine, histidine and lysine from lysosomes.</text>
</comment>
<dbReference type="Pfam" id="PF04193">
    <property type="entry name" value="PQ-loop"/>
    <property type="match status" value="2"/>
</dbReference>
<accession>A0A8D2LAH4</accession>
<dbReference type="FunFam" id="1.20.1280.290:FF:000017">
    <property type="entry name" value="lysosomal amino acid transporter 1 homolog"/>
    <property type="match status" value="1"/>
</dbReference>
<feature type="transmembrane region" description="Helical" evidence="15">
    <location>
        <begin position="264"/>
        <end position="284"/>
    </location>
</feature>
<evidence type="ECO:0000256" key="5">
    <source>
        <dbReference type="ARBA" id="ARBA00022970"/>
    </source>
</evidence>
<dbReference type="Gene3D" id="1.20.1280.290">
    <property type="match status" value="2"/>
</dbReference>
<dbReference type="GeneID" id="123030976"/>
<keyword evidence="5" id="KW-0029">Amino-acid transport</keyword>
<dbReference type="PANTHER" id="PTHR16201:SF36">
    <property type="entry name" value="LYSOSOMAL AMINO ACID TRANSPORTER 1 HOMOLOG"/>
    <property type="match status" value="1"/>
</dbReference>
<feature type="transmembrane region" description="Helical" evidence="15">
    <location>
        <begin position="100"/>
        <end position="121"/>
    </location>
</feature>
<evidence type="ECO:0000313" key="17">
    <source>
        <dbReference type="Proteomes" id="UP000694545"/>
    </source>
</evidence>
<evidence type="ECO:0000256" key="11">
    <source>
        <dbReference type="ARBA" id="ARBA00056009"/>
    </source>
</evidence>
<evidence type="ECO:0000256" key="13">
    <source>
        <dbReference type="ARBA" id="ARBA00079342"/>
    </source>
</evidence>
<evidence type="ECO:0000256" key="7">
    <source>
        <dbReference type="ARBA" id="ARBA00023136"/>
    </source>
</evidence>
<dbReference type="SMART" id="SM00679">
    <property type="entry name" value="CTNS"/>
    <property type="match status" value="2"/>
</dbReference>
<evidence type="ECO:0000256" key="1">
    <source>
        <dbReference type="ARBA" id="ARBA00004155"/>
    </source>
</evidence>
<evidence type="ECO:0000256" key="4">
    <source>
        <dbReference type="ARBA" id="ARBA00022737"/>
    </source>
</evidence>
<reference evidence="16" key="1">
    <citation type="submission" date="2025-08" db="UniProtKB">
        <authorList>
            <consortium name="Ensembl"/>
        </authorList>
    </citation>
    <scope>IDENTIFICATION</scope>
</reference>
<keyword evidence="4" id="KW-0677">Repeat</keyword>
<dbReference type="GO" id="GO:0005765">
    <property type="term" value="C:lysosomal membrane"/>
    <property type="evidence" value="ECO:0007669"/>
    <property type="project" value="UniProtKB-SubCell"/>
</dbReference>
<feature type="transmembrane region" description="Helical" evidence="15">
    <location>
        <begin position="75"/>
        <end position="94"/>
    </location>
</feature>
<evidence type="ECO:0000256" key="9">
    <source>
        <dbReference type="ARBA" id="ARBA00023228"/>
    </source>
</evidence>
<dbReference type="RefSeq" id="XP_044301275.1">
    <property type="nucleotide sequence ID" value="XM_044445340.1"/>
</dbReference>
<dbReference type="KEGG" id="vko:123030976"/>
<proteinExistence type="inferred from homology"/>